<proteinExistence type="predicted"/>
<organism evidence="2">
    <name type="scientific">marine sediment metagenome</name>
    <dbReference type="NCBI Taxonomy" id="412755"/>
    <lineage>
        <taxon>unclassified sequences</taxon>
        <taxon>metagenomes</taxon>
        <taxon>ecological metagenomes</taxon>
    </lineage>
</organism>
<feature type="domain" description="Type II methyltransferase M.TaqI-like" evidence="1">
    <location>
        <begin position="71"/>
        <end position="112"/>
    </location>
</feature>
<gene>
    <name evidence="2" type="ORF">S01H4_55765</name>
</gene>
<feature type="non-terminal residue" evidence="2">
    <location>
        <position position="1"/>
    </location>
</feature>
<evidence type="ECO:0000313" key="2">
    <source>
        <dbReference type="EMBL" id="GAH08699.1"/>
    </source>
</evidence>
<dbReference type="EMBL" id="BART01032227">
    <property type="protein sequence ID" value="GAH08699.1"/>
    <property type="molecule type" value="Genomic_DNA"/>
</dbReference>
<dbReference type="Pfam" id="PF07669">
    <property type="entry name" value="Eco57I"/>
    <property type="match status" value="1"/>
</dbReference>
<dbReference type="AlphaFoldDB" id="X1DUR0"/>
<dbReference type="GO" id="GO:0006304">
    <property type="term" value="P:DNA modification"/>
    <property type="evidence" value="ECO:0007669"/>
    <property type="project" value="InterPro"/>
</dbReference>
<sequence length="116" mass="14051">KEKDRLREEVERDIINIFDTYLRQKKAPYFAELQRIEDISKRIPNKKQRADYVTKEKAKIDRRYKFNHMAIEAELKELTRGHTPRNFFPWQLYFAEVFKKKGGFDIVIGNPPLYQS</sequence>
<protein>
    <recommendedName>
        <fullName evidence="1">Type II methyltransferase M.TaqI-like domain-containing protein</fullName>
    </recommendedName>
</protein>
<evidence type="ECO:0000259" key="1">
    <source>
        <dbReference type="Pfam" id="PF07669"/>
    </source>
</evidence>
<reference evidence="2" key="1">
    <citation type="journal article" date="2014" name="Front. Microbiol.">
        <title>High frequency of phylogenetically diverse reductive dehalogenase-homologous genes in deep subseafloor sedimentary metagenomes.</title>
        <authorList>
            <person name="Kawai M."/>
            <person name="Futagami T."/>
            <person name="Toyoda A."/>
            <person name="Takaki Y."/>
            <person name="Nishi S."/>
            <person name="Hori S."/>
            <person name="Arai W."/>
            <person name="Tsubouchi T."/>
            <person name="Morono Y."/>
            <person name="Uchiyama I."/>
            <person name="Ito T."/>
            <person name="Fujiyama A."/>
            <person name="Inagaki F."/>
            <person name="Takami H."/>
        </authorList>
    </citation>
    <scope>NUCLEOTIDE SEQUENCE</scope>
    <source>
        <strain evidence="2">Expedition CK06-06</strain>
    </source>
</reference>
<comment type="caution">
    <text evidence="2">The sequence shown here is derived from an EMBL/GenBank/DDBJ whole genome shotgun (WGS) entry which is preliminary data.</text>
</comment>
<accession>X1DUR0</accession>
<name>X1DUR0_9ZZZZ</name>
<dbReference type="InterPro" id="IPR011639">
    <property type="entry name" value="MethylTrfase_TaqI-like_dom"/>
</dbReference>